<evidence type="ECO:0000313" key="2">
    <source>
        <dbReference type="EMBL" id="GAA0879629.1"/>
    </source>
</evidence>
<keyword evidence="1" id="KW-0732">Signal</keyword>
<protein>
    <recommendedName>
        <fullName evidence="4">Cytochrome c</fullName>
    </recommendedName>
</protein>
<feature type="chain" id="PRO_5046576586" description="Cytochrome c" evidence="1">
    <location>
        <begin position="24"/>
        <end position="127"/>
    </location>
</feature>
<gene>
    <name evidence="2" type="ORF">GCM10009119_25970</name>
</gene>
<name>A0ABN1N188_9BACT</name>
<comment type="caution">
    <text evidence="2">The sequence shown here is derived from an EMBL/GenBank/DDBJ whole genome shotgun (WGS) entry which is preliminary data.</text>
</comment>
<dbReference type="RefSeq" id="WP_343852227.1">
    <property type="nucleotide sequence ID" value="NZ_BAAAFI010000014.1"/>
</dbReference>
<reference evidence="2 3" key="1">
    <citation type="journal article" date="2019" name="Int. J. Syst. Evol. Microbiol.">
        <title>The Global Catalogue of Microorganisms (GCM) 10K type strain sequencing project: providing services to taxonomists for standard genome sequencing and annotation.</title>
        <authorList>
            <consortium name="The Broad Institute Genomics Platform"/>
            <consortium name="The Broad Institute Genome Sequencing Center for Infectious Disease"/>
            <person name="Wu L."/>
            <person name="Ma J."/>
        </authorList>
    </citation>
    <scope>NUCLEOTIDE SEQUENCE [LARGE SCALE GENOMIC DNA]</scope>
    <source>
        <strain evidence="2 3">JCM 16112</strain>
    </source>
</reference>
<dbReference type="Proteomes" id="UP001500469">
    <property type="component" value="Unassembled WGS sequence"/>
</dbReference>
<dbReference type="EMBL" id="BAAAFI010000014">
    <property type="protein sequence ID" value="GAA0879629.1"/>
    <property type="molecule type" value="Genomic_DNA"/>
</dbReference>
<feature type="signal peptide" evidence="1">
    <location>
        <begin position="1"/>
        <end position="23"/>
    </location>
</feature>
<accession>A0ABN1N188</accession>
<evidence type="ECO:0000256" key="1">
    <source>
        <dbReference type="SAM" id="SignalP"/>
    </source>
</evidence>
<evidence type="ECO:0008006" key="4">
    <source>
        <dbReference type="Google" id="ProtNLM"/>
    </source>
</evidence>
<evidence type="ECO:0000313" key="3">
    <source>
        <dbReference type="Proteomes" id="UP001500469"/>
    </source>
</evidence>
<keyword evidence="3" id="KW-1185">Reference proteome</keyword>
<organism evidence="2 3">
    <name type="scientific">Algoriphagus jejuensis</name>
    <dbReference type="NCBI Taxonomy" id="419934"/>
    <lineage>
        <taxon>Bacteria</taxon>
        <taxon>Pseudomonadati</taxon>
        <taxon>Bacteroidota</taxon>
        <taxon>Cytophagia</taxon>
        <taxon>Cytophagales</taxon>
        <taxon>Cyclobacteriaceae</taxon>
        <taxon>Algoriphagus</taxon>
    </lineage>
</organism>
<proteinExistence type="predicted"/>
<sequence>MKLLFTSLTLMMTLIGSSLLSLNETLRDSYFDGKWEVLIKETPQGDAVIPMRFETVDDKTVGYFMEDASGAEVKMSSVTVTGDILNAAFTISGYDVTLDLKKVDEDFSSGSLMGMFTAEAKRVKASS</sequence>